<dbReference type="PANTHER" id="PTHR24189">
    <property type="entry name" value="MYOTROPHIN"/>
    <property type="match status" value="1"/>
</dbReference>
<dbReference type="SUPFAM" id="SSF48403">
    <property type="entry name" value="Ankyrin repeat"/>
    <property type="match status" value="1"/>
</dbReference>
<keyword evidence="1" id="KW-0677">Repeat</keyword>
<dbReference type="InterPro" id="IPR002110">
    <property type="entry name" value="Ankyrin_rpt"/>
</dbReference>
<evidence type="ECO:0000256" key="2">
    <source>
        <dbReference type="ARBA" id="ARBA00023043"/>
    </source>
</evidence>
<evidence type="ECO:0000256" key="1">
    <source>
        <dbReference type="ARBA" id="ARBA00022737"/>
    </source>
</evidence>
<name>A0A4Q4TRL5_9PEZI</name>
<dbReference type="PANTHER" id="PTHR24189:SF50">
    <property type="entry name" value="ANKYRIN REPEAT AND SOCS BOX PROTEIN 2"/>
    <property type="match status" value="1"/>
</dbReference>
<proteinExistence type="predicted"/>
<dbReference type="Pfam" id="PF12796">
    <property type="entry name" value="Ank_2"/>
    <property type="match status" value="1"/>
</dbReference>
<accession>A0A4Q4TRL5</accession>
<gene>
    <name evidence="4" type="ORF">DL764_001795</name>
</gene>
<dbReference type="PROSITE" id="PS50088">
    <property type="entry name" value="ANK_REPEAT"/>
    <property type="match status" value="1"/>
</dbReference>
<reference evidence="4 5" key="1">
    <citation type="submission" date="2018-06" db="EMBL/GenBank/DDBJ databases">
        <title>Complete Genomes of Monosporascus.</title>
        <authorList>
            <person name="Robinson A.J."/>
            <person name="Natvig D.O."/>
        </authorList>
    </citation>
    <scope>NUCLEOTIDE SEQUENCE [LARGE SCALE GENOMIC DNA]</scope>
    <source>
        <strain evidence="4 5">CBS 110550</strain>
    </source>
</reference>
<protein>
    <submittedName>
        <fullName evidence="4">Uncharacterized protein</fullName>
    </submittedName>
</protein>
<dbReference type="AlphaFoldDB" id="A0A4Q4TRL5"/>
<dbReference type="Gene3D" id="1.25.40.20">
    <property type="entry name" value="Ankyrin repeat-containing domain"/>
    <property type="match status" value="1"/>
</dbReference>
<keyword evidence="2 3" id="KW-0040">ANK repeat</keyword>
<dbReference type="EMBL" id="QJNU01000057">
    <property type="protein sequence ID" value="RYP08667.1"/>
    <property type="molecule type" value="Genomic_DNA"/>
</dbReference>
<evidence type="ECO:0000313" key="4">
    <source>
        <dbReference type="EMBL" id="RYP08667.1"/>
    </source>
</evidence>
<dbReference type="InterPro" id="IPR050745">
    <property type="entry name" value="Multifunctional_regulatory"/>
</dbReference>
<dbReference type="Proteomes" id="UP000293360">
    <property type="component" value="Unassembled WGS sequence"/>
</dbReference>
<evidence type="ECO:0000313" key="5">
    <source>
        <dbReference type="Proteomes" id="UP000293360"/>
    </source>
</evidence>
<sequence>MDDTTPSSRPHCAGTASQAVLAPSHNIGRFAIPNQILLMIPRRLPQSDLAALVRTCTAMKDNLTFELYKRDIQSKNDAIYWSCKNGKANTLTPALDFGGDVNQHFLTRYPMSPLQDCGMAPLTLAIRYGQLEVAKFLIDRKADCNLLTSFVGRESTPLSVALRQYVGATPSLTQGLNIIVRALLKEGADPNKVSNSLRSPLSLAFHSCVTFDATRALLNAKADPMGRGSGLATWRYS</sequence>
<feature type="repeat" description="ANK" evidence="3">
    <location>
        <begin position="117"/>
        <end position="149"/>
    </location>
</feature>
<dbReference type="InterPro" id="IPR036770">
    <property type="entry name" value="Ankyrin_rpt-contain_sf"/>
</dbReference>
<dbReference type="PROSITE" id="PS50297">
    <property type="entry name" value="ANK_REP_REGION"/>
    <property type="match status" value="1"/>
</dbReference>
<evidence type="ECO:0000256" key="3">
    <source>
        <dbReference type="PROSITE-ProRule" id="PRU00023"/>
    </source>
</evidence>
<organism evidence="4 5">
    <name type="scientific">Monosporascus ibericus</name>
    <dbReference type="NCBI Taxonomy" id="155417"/>
    <lineage>
        <taxon>Eukaryota</taxon>
        <taxon>Fungi</taxon>
        <taxon>Dikarya</taxon>
        <taxon>Ascomycota</taxon>
        <taxon>Pezizomycotina</taxon>
        <taxon>Sordariomycetes</taxon>
        <taxon>Xylariomycetidae</taxon>
        <taxon>Xylariales</taxon>
        <taxon>Xylariales incertae sedis</taxon>
        <taxon>Monosporascus</taxon>
    </lineage>
</organism>
<dbReference type="STRING" id="155417.A0A4Q4TRL5"/>
<dbReference type="OrthoDB" id="341259at2759"/>
<keyword evidence="5" id="KW-1185">Reference proteome</keyword>
<comment type="caution">
    <text evidence="4">The sequence shown here is derived from an EMBL/GenBank/DDBJ whole genome shotgun (WGS) entry which is preliminary data.</text>
</comment>
<dbReference type="SMART" id="SM00248">
    <property type="entry name" value="ANK"/>
    <property type="match status" value="4"/>
</dbReference>